<feature type="region of interest" description="Disordered" evidence="1">
    <location>
        <begin position="1"/>
        <end position="41"/>
    </location>
</feature>
<feature type="compositionally biased region" description="Polar residues" evidence="1">
    <location>
        <begin position="1"/>
        <end position="14"/>
    </location>
</feature>
<proteinExistence type="predicted"/>
<evidence type="ECO:0000256" key="1">
    <source>
        <dbReference type="SAM" id="MobiDB-lite"/>
    </source>
</evidence>
<reference evidence="2" key="1">
    <citation type="submission" date="2023-05" db="EMBL/GenBank/DDBJ databases">
        <authorList>
            <person name="Huff M."/>
        </authorList>
    </citation>
    <scope>NUCLEOTIDE SEQUENCE</scope>
</reference>
<evidence type="ECO:0000313" key="2">
    <source>
        <dbReference type="EMBL" id="CAI9765302.1"/>
    </source>
</evidence>
<organism evidence="2 3">
    <name type="scientific">Fraxinus pennsylvanica</name>
    <dbReference type="NCBI Taxonomy" id="56036"/>
    <lineage>
        <taxon>Eukaryota</taxon>
        <taxon>Viridiplantae</taxon>
        <taxon>Streptophyta</taxon>
        <taxon>Embryophyta</taxon>
        <taxon>Tracheophyta</taxon>
        <taxon>Spermatophyta</taxon>
        <taxon>Magnoliopsida</taxon>
        <taxon>eudicotyledons</taxon>
        <taxon>Gunneridae</taxon>
        <taxon>Pentapetalae</taxon>
        <taxon>asterids</taxon>
        <taxon>lamiids</taxon>
        <taxon>Lamiales</taxon>
        <taxon>Oleaceae</taxon>
        <taxon>Oleeae</taxon>
        <taxon>Fraxinus</taxon>
    </lineage>
</organism>
<evidence type="ECO:0000313" key="3">
    <source>
        <dbReference type="Proteomes" id="UP000834106"/>
    </source>
</evidence>
<accession>A0AAD1Z8U1</accession>
<dbReference type="PANTHER" id="PTHR38386">
    <property type="entry name" value="OS05G0426900 PROTEIN"/>
    <property type="match status" value="1"/>
</dbReference>
<dbReference type="PANTHER" id="PTHR38386:SF6">
    <property type="entry name" value="OS05G0426900 PROTEIN"/>
    <property type="match status" value="1"/>
</dbReference>
<dbReference type="EMBL" id="OU503042">
    <property type="protein sequence ID" value="CAI9765302.1"/>
    <property type="molecule type" value="Genomic_DNA"/>
</dbReference>
<keyword evidence="3" id="KW-1185">Reference proteome</keyword>
<feature type="compositionally biased region" description="Polar residues" evidence="1">
    <location>
        <begin position="29"/>
        <end position="38"/>
    </location>
</feature>
<protein>
    <submittedName>
        <fullName evidence="2">Uncharacterized protein</fullName>
    </submittedName>
</protein>
<name>A0AAD1Z8U1_9LAMI</name>
<dbReference type="AlphaFoldDB" id="A0AAD1Z8U1"/>
<dbReference type="Proteomes" id="UP000834106">
    <property type="component" value="Chromosome 7"/>
</dbReference>
<sequence length="148" mass="16432">MNGYSKTRYSNTIDSSSLLSSPQEIHKPNLNTSPNHSLESGIKTHDFSSDLEDENAIRKKFGALKLNRNGSISSFQLGSKTESLQSAVKRAFSLRRSSSISERYCRIHDQYVALASPLDDDLESVSNSKKKKNSGGKILKACKRFFGL</sequence>
<gene>
    <name evidence="2" type="ORF">FPE_LOCUS12732</name>
</gene>